<dbReference type="Pfam" id="PF03349">
    <property type="entry name" value="Toluene_X"/>
    <property type="match status" value="1"/>
</dbReference>
<keyword evidence="5" id="KW-0732">Signal</keyword>
<dbReference type="eggNOG" id="COG2067">
    <property type="taxonomic scope" value="Bacteria"/>
</dbReference>
<evidence type="ECO:0000256" key="4">
    <source>
        <dbReference type="ARBA" id="ARBA00022692"/>
    </source>
</evidence>
<keyword evidence="7" id="KW-0998">Cell outer membrane</keyword>
<comment type="subcellular location">
    <subcellularLocation>
        <location evidence="1">Cell outer membrane</location>
        <topology evidence="1">Multi-pass membrane protein</topology>
    </subcellularLocation>
</comment>
<reference evidence="9 10" key="1">
    <citation type="submission" date="2017-07" db="EMBL/GenBank/DDBJ databases">
        <title>Genome Sequence of Arenibacter algicola Strain SMS7 Isolated from a culture of the Diatom Skeletonema marinoi.</title>
        <authorList>
            <person name="Topel M."/>
            <person name="Pinder M.I.M."/>
            <person name="Johansson O.N."/>
            <person name="Kourtchenko O."/>
            <person name="Godhe A."/>
            <person name="Clarke A.K."/>
        </authorList>
    </citation>
    <scope>NUCLEOTIDE SEQUENCE [LARGE SCALE GENOMIC DNA]</scope>
    <source>
        <strain evidence="9 10">SMS7</strain>
    </source>
</reference>
<dbReference type="Gene3D" id="2.40.160.60">
    <property type="entry name" value="Outer membrane protein transport protein (OMPP1/FadL/TodX)"/>
    <property type="match status" value="1"/>
</dbReference>
<comment type="similarity">
    <text evidence="2">Belongs to the OmpP1/FadL family.</text>
</comment>
<name>A0A221URU4_9FLAO</name>
<feature type="region of interest" description="Disordered" evidence="8">
    <location>
        <begin position="408"/>
        <end position="435"/>
    </location>
</feature>
<evidence type="ECO:0000256" key="7">
    <source>
        <dbReference type="ARBA" id="ARBA00023237"/>
    </source>
</evidence>
<evidence type="ECO:0000256" key="8">
    <source>
        <dbReference type="SAM" id="MobiDB-lite"/>
    </source>
</evidence>
<keyword evidence="6" id="KW-0472">Membrane</keyword>
<evidence type="ECO:0000256" key="5">
    <source>
        <dbReference type="ARBA" id="ARBA00022729"/>
    </source>
</evidence>
<dbReference type="PANTHER" id="PTHR35093:SF8">
    <property type="entry name" value="OUTER MEMBRANE PROTEIN NMB0088-RELATED"/>
    <property type="match status" value="1"/>
</dbReference>
<evidence type="ECO:0000313" key="9">
    <source>
        <dbReference type="EMBL" id="ASO03651.1"/>
    </source>
</evidence>
<dbReference type="RefSeq" id="WP_232514024.1">
    <property type="nucleotide sequence ID" value="NZ_CP022515.1"/>
</dbReference>
<dbReference type="GO" id="GO:0009279">
    <property type="term" value="C:cell outer membrane"/>
    <property type="evidence" value="ECO:0007669"/>
    <property type="project" value="UniProtKB-SubCell"/>
</dbReference>
<dbReference type="PANTHER" id="PTHR35093">
    <property type="entry name" value="OUTER MEMBRANE PROTEIN NMB0088-RELATED"/>
    <property type="match status" value="1"/>
</dbReference>
<dbReference type="STRING" id="616991.GCA_000733925_03309"/>
<keyword evidence="3" id="KW-1134">Transmembrane beta strand</keyword>
<organism evidence="9 10">
    <name type="scientific">Arenibacter algicola</name>
    <dbReference type="NCBI Taxonomy" id="616991"/>
    <lineage>
        <taxon>Bacteria</taxon>
        <taxon>Pseudomonadati</taxon>
        <taxon>Bacteroidota</taxon>
        <taxon>Flavobacteriia</taxon>
        <taxon>Flavobacteriales</taxon>
        <taxon>Flavobacteriaceae</taxon>
        <taxon>Arenibacter</taxon>
    </lineage>
</organism>
<accession>A0A221URU4</accession>
<proteinExistence type="inferred from homology"/>
<dbReference type="AlphaFoldDB" id="A0A221URU4"/>
<evidence type="ECO:0000256" key="3">
    <source>
        <dbReference type="ARBA" id="ARBA00022452"/>
    </source>
</evidence>
<sequence length="462" mass="49338">MDILIKDLMRTNAKSRGFLLTLFLLMLGTTTKAQVGHVLQGVGGVNMSMGGAATAQPLDINGALLWNPASLSKFDGQILSFNAGLFFSDPSISSTVPTQNGPFSGTTGDDRGVSVLPALAYVWGKDESKHTFGISAFGVSGFGVTFPESQDNPITMPQSSGGFGHIESDYALLQLSFAYSYQLTDKISLGIQPNFNYATLEIGPNPLAAPSQTLGYPNSDKATAFGIGAQIGLFYDSGSGLKIGASYKSKQIFNDFSFNNTYLDGSEAPGVDFNMDYPAIYSLGLGYSMGDFDYALDYRFIDYENTDGFKKSGWQLAESGDFSGFPTGAVQGFGWQSISVVSTGLQYKGIQNLPLRIGYTYSENPIRDEFVFMSSPATAVIKNAFQFGFSYKLNPRFSLDVAYHHGTSSGSTSGPLLNPTPDSAGGPWNADTNPTGAIPGSEVAYDMTTDLVVVGFSYILGR</sequence>
<dbReference type="Proteomes" id="UP000204551">
    <property type="component" value="Chromosome"/>
</dbReference>
<protein>
    <submittedName>
        <fullName evidence="9">Outer membrane protein transport protein (OMPP1/FadL/TodX)</fullName>
    </submittedName>
</protein>
<evidence type="ECO:0000313" key="10">
    <source>
        <dbReference type="Proteomes" id="UP000204551"/>
    </source>
</evidence>
<evidence type="ECO:0000256" key="2">
    <source>
        <dbReference type="ARBA" id="ARBA00008163"/>
    </source>
</evidence>
<dbReference type="SUPFAM" id="SSF56935">
    <property type="entry name" value="Porins"/>
    <property type="match status" value="1"/>
</dbReference>
<gene>
    <name evidence="9" type="ORF">AREALGSMS7_00153</name>
</gene>
<evidence type="ECO:0000256" key="1">
    <source>
        <dbReference type="ARBA" id="ARBA00004571"/>
    </source>
</evidence>
<dbReference type="GO" id="GO:0015483">
    <property type="term" value="F:long-chain fatty acid transporting porin activity"/>
    <property type="evidence" value="ECO:0007669"/>
    <property type="project" value="TreeGrafter"/>
</dbReference>
<dbReference type="EMBL" id="CP022515">
    <property type="protein sequence ID" value="ASO03651.1"/>
    <property type="molecule type" value="Genomic_DNA"/>
</dbReference>
<evidence type="ECO:0000256" key="6">
    <source>
        <dbReference type="ARBA" id="ARBA00023136"/>
    </source>
</evidence>
<dbReference type="InterPro" id="IPR005017">
    <property type="entry name" value="OMPP1/FadL/TodX"/>
</dbReference>
<dbReference type="KEGG" id="aalg:AREALGSMS7_00153"/>
<keyword evidence="4" id="KW-0812">Transmembrane</keyword>